<evidence type="ECO:0000256" key="1">
    <source>
        <dbReference type="SAM" id="SignalP"/>
    </source>
</evidence>
<reference evidence="2 3" key="1">
    <citation type="journal article" date="2013" name="Genome Announc.">
        <title>Draft Genome Sequence of Cesiribacter andamanensis Strain AMV16T, Isolated from a Soil Sample from a Mud Volcano in the Andaman Islands, India.</title>
        <authorList>
            <person name="Shivaji S."/>
            <person name="Ara S."/>
            <person name="Begum Z."/>
            <person name="Srinivas T.N."/>
            <person name="Singh A."/>
            <person name="Kumar Pinnaka A."/>
        </authorList>
    </citation>
    <scope>NUCLEOTIDE SEQUENCE [LARGE SCALE GENOMIC DNA]</scope>
    <source>
        <strain evidence="2 3">AMV16</strain>
    </source>
</reference>
<dbReference type="EMBL" id="AODQ01000057">
    <property type="protein sequence ID" value="EMR02473.1"/>
    <property type="molecule type" value="Genomic_DNA"/>
</dbReference>
<dbReference type="Proteomes" id="UP000011910">
    <property type="component" value="Unassembled WGS sequence"/>
</dbReference>
<feature type="signal peptide" evidence="1">
    <location>
        <begin position="1"/>
        <end position="23"/>
    </location>
</feature>
<accession>M7N1B7</accession>
<organism evidence="2 3">
    <name type="scientific">Cesiribacter andamanensis AMV16</name>
    <dbReference type="NCBI Taxonomy" id="1279009"/>
    <lineage>
        <taxon>Bacteria</taxon>
        <taxon>Pseudomonadati</taxon>
        <taxon>Bacteroidota</taxon>
        <taxon>Cytophagia</taxon>
        <taxon>Cytophagales</taxon>
        <taxon>Cesiribacteraceae</taxon>
        <taxon>Cesiribacter</taxon>
    </lineage>
</organism>
<dbReference type="InterPro" id="IPR013783">
    <property type="entry name" value="Ig-like_fold"/>
</dbReference>
<feature type="chain" id="PRO_5004081770" evidence="1">
    <location>
        <begin position="24"/>
        <end position="229"/>
    </location>
</feature>
<dbReference type="Gene3D" id="2.60.40.10">
    <property type="entry name" value="Immunoglobulins"/>
    <property type="match status" value="1"/>
</dbReference>
<evidence type="ECO:0000313" key="2">
    <source>
        <dbReference type="EMBL" id="EMR02473.1"/>
    </source>
</evidence>
<evidence type="ECO:0000313" key="3">
    <source>
        <dbReference type="Proteomes" id="UP000011910"/>
    </source>
</evidence>
<dbReference type="STRING" id="1279009.ADICEAN_02404"/>
<sequence>MIKPSTLLLLATLLFMLACTDDASDPARAEPPTNEVLKQGITIDGLGGTENSMAVGTLRVHLAEQVLEGVTEISLLLNNEEVARTTSAPFSLESMNTRELEDGAYTLRVLVTYADGTQREATYAIEVSNVLLSLNNNLFDLHAGYADTYGERLAIIRRSERSFSVYVCWYSKRNAMEQYPGGRSRAISRYVPVLFCKLYRNLRSCLPHPRRNVYLKRYLDTRSVSAFDN</sequence>
<proteinExistence type="predicted"/>
<dbReference type="PROSITE" id="PS51257">
    <property type="entry name" value="PROKAR_LIPOPROTEIN"/>
    <property type="match status" value="1"/>
</dbReference>
<gene>
    <name evidence="2" type="ORF">ADICEAN_02404</name>
</gene>
<protein>
    <submittedName>
        <fullName evidence="2">Uncharacterized protein</fullName>
    </submittedName>
</protein>
<comment type="caution">
    <text evidence="2">The sequence shown here is derived from an EMBL/GenBank/DDBJ whole genome shotgun (WGS) entry which is preliminary data.</text>
</comment>
<keyword evidence="3" id="KW-1185">Reference proteome</keyword>
<name>M7N1B7_9BACT</name>
<dbReference type="AlphaFoldDB" id="M7N1B7"/>
<keyword evidence="1" id="KW-0732">Signal</keyword>